<evidence type="ECO:0000256" key="1">
    <source>
        <dbReference type="SAM" id="Phobius"/>
    </source>
</evidence>
<evidence type="ECO:0000313" key="2">
    <source>
        <dbReference type="EMBL" id="TNB57650.1"/>
    </source>
</evidence>
<sequence length="101" mass="11844">MILARIYPFARKDIKMKLDRVKEEIVNIRQWRNICSVAFMSVFAYFFTEVQPDPTIRTVSACIAFIILGFMFLILHSAMKEKLKELEATTKKDKPCKKIII</sequence>
<evidence type="ECO:0000313" key="4">
    <source>
        <dbReference type="Proteomes" id="UP000306813"/>
    </source>
</evidence>
<reference evidence="2 4" key="1">
    <citation type="submission" date="2019-05" db="EMBL/GenBank/DDBJ databases">
        <title>Draft genomes of eight strains of Campylobacter helveticus isolated from cats and a dog in New Zealand.</title>
        <authorList>
            <person name="Bojanic K."/>
            <person name="Midwinter A.C."/>
            <person name="Biggs P.J."/>
            <person name="Acke E."/>
            <person name="Cornelius A.J."/>
            <person name="Marshall J.C."/>
        </authorList>
    </citation>
    <scope>NUCLEOTIDE SEQUENCE [LARGE SCALE GENOMIC DNA]</scope>
    <source>
        <strain evidence="2 4">ACP123b</strain>
    </source>
</reference>
<gene>
    <name evidence="2" type="ORF">FDW42_04550</name>
    <name evidence="3" type="ORF">FVD16_00835</name>
</gene>
<keyword evidence="5" id="KW-1185">Reference proteome</keyword>
<dbReference type="EMBL" id="VDBS01000035">
    <property type="protein sequence ID" value="TNB57650.1"/>
    <property type="molecule type" value="Genomic_DNA"/>
</dbReference>
<dbReference type="KEGG" id="chv:CHELV3228_a0034"/>
<organism evidence="2 4">
    <name type="scientific">Campylobacter helveticus</name>
    <dbReference type="NCBI Taxonomy" id="28898"/>
    <lineage>
        <taxon>Bacteria</taxon>
        <taxon>Pseudomonadati</taxon>
        <taxon>Campylobacterota</taxon>
        <taxon>Epsilonproteobacteria</taxon>
        <taxon>Campylobacterales</taxon>
        <taxon>Campylobacteraceae</taxon>
        <taxon>Campylobacter</taxon>
    </lineage>
</organism>
<comment type="caution">
    <text evidence="2">The sequence shown here is derived from an EMBL/GenBank/DDBJ whole genome shotgun (WGS) entry which is preliminary data.</text>
</comment>
<reference evidence="3 5" key="2">
    <citation type="submission" date="2019-08" db="EMBL/GenBank/DDBJ databases">
        <title>Rapid identification of Enteric Bacteria from Whole Genome Sequences (WGS) using Average Nucleotide Identity (ANI).</title>
        <authorList>
            <person name="Lane C."/>
        </authorList>
    </citation>
    <scope>NUCLEOTIDE SEQUENCE [LARGE SCALE GENOMIC DNA]</scope>
    <source>
        <strain evidence="3 5">D4984</strain>
    </source>
</reference>
<name>A0AAX2UIX3_9BACT</name>
<evidence type="ECO:0000313" key="3">
    <source>
        <dbReference type="EMBL" id="TXK60666.1"/>
    </source>
</evidence>
<accession>A0AAX2UIX3</accession>
<dbReference type="GeneID" id="52037772"/>
<protein>
    <submittedName>
        <fullName evidence="2">Uncharacterized protein</fullName>
    </submittedName>
</protein>
<keyword evidence="1" id="KW-0812">Transmembrane</keyword>
<proteinExistence type="predicted"/>
<dbReference type="Proteomes" id="UP000321317">
    <property type="component" value="Unassembled WGS sequence"/>
</dbReference>
<keyword evidence="1" id="KW-1133">Transmembrane helix</keyword>
<dbReference type="EMBL" id="VRMA01000003">
    <property type="protein sequence ID" value="TXK60666.1"/>
    <property type="molecule type" value="Genomic_DNA"/>
</dbReference>
<dbReference type="Proteomes" id="UP000306813">
    <property type="component" value="Unassembled WGS sequence"/>
</dbReference>
<feature type="transmembrane region" description="Helical" evidence="1">
    <location>
        <begin position="30"/>
        <end position="48"/>
    </location>
</feature>
<dbReference type="AlphaFoldDB" id="A0AAX2UIX3"/>
<feature type="transmembrane region" description="Helical" evidence="1">
    <location>
        <begin position="54"/>
        <end position="75"/>
    </location>
</feature>
<evidence type="ECO:0000313" key="5">
    <source>
        <dbReference type="Proteomes" id="UP000321317"/>
    </source>
</evidence>
<dbReference type="RefSeq" id="WP_082200824.1">
    <property type="nucleotide sequence ID" value="NZ_CAUWMG010000042.1"/>
</dbReference>
<keyword evidence="1" id="KW-0472">Membrane</keyword>